<organism evidence="1 2">
    <name type="scientific">Lactobacillus helveticus</name>
    <name type="common">Lactobacillus suntoryeus</name>
    <dbReference type="NCBI Taxonomy" id="1587"/>
    <lineage>
        <taxon>Bacteria</taxon>
        <taxon>Bacillati</taxon>
        <taxon>Bacillota</taxon>
        <taxon>Bacilli</taxon>
        <taxon>Lactobacillales</taxon>
        <taxon>Lactobacillaceae</taxon>
        <taxon>Lactobacillus</taxon>
    </lineage>
</organism>
<dbReference type="EMBL" id="WHOE01000023">
    <property type="protein sequence ID" value="MPW14161.1"/>
    <property type="molecule type" value="Genomic_DNA"/>
</dbReference>
<evidence type="ECO:0000313" key="2">
    <source>
        <dbReference type="Proteomes" id="UP000430466"/>
    </source>
</evidence>
<accession>A0A6A7K0Q4</accession>
<comment type="caution">
    <text evidence="1">The sequence shown here is derived from an EMBL/GenBank/DDBJ whole genome shotgun (WGS) entry which is preliminary data.</text>
</comment>
<dbReference type="AlphaFoldDB" id="A0A6A7K0Q4"/>
<proteinExistence type="predicted"/>
<reference evidence="1 2" key="1">
    <citation type="submission" date="2019-10" db="EMBL/GenBank/DDBJ databases">
        <title>Draft genome sequences of Lactobacillus strains.</title>
        <authorList>
            <person name="Cho G.-S."/>
            <person name="Fagbemigun O."/>
            <person name="Brinks E."/>
            <person name="Franz C.M.A.P."/>
        </authorList>
    </citation>
    <scope>NUCLEOTIDE SEQUENCE [LARGE SCALE GENOMIC DNA]</scope>
    <source>
        <strain evidence="1 2">313</strain>
    </source>
</reference>
<evidence type="ECO:0000313" key="1">
    <source>
        <dbReference type="EMBL" id="MPW14161.1"/>
    </source>
</evidence>
<protein>
    <submittedName>
        <fullName evidence="1">Uncharacterized protein</fullName>
    </submittedName>
</protein>
<dbReference type="RefSeq" id="WP_152723709.1">
    <property type="nucleotide sequence ID" value="NZ_WHOE01000023.1"/>
</dbReference>
<sequence>MKLSGKKENFDEFLFKVDELGYAINDLLPNNWMLNLRESTSLLNDLLGDKHLKFKQETVTSSDNIAIQIKTTLQDTDLQVFTSSVVILKSEDQIEYVLNWWLWQINCQLALIAEISNVFETAEEPECDAS</sequence>
<name>A0A6A7K0Q4_LACHE</name>
<gene>
    <name evidence="1" type="ORF">GDZ32_03890</name>
</gene>
<dbReference type="Proteomes" id="UP000430466">
    <property type="component" value="Unassembled WGS sequence"/>
</dbReference>